<evidence type="ECO:0000313" key="3">
    <source>
        <dbReference type="Proteomes" id="UP000258102"/>
    </source>
</evidence>
<dbReference type="InterPro" id="IPR029016">
    <property type="entry name" value="GAF-like_dom_sf"/>
</dbReference>
<evidence type="ECO:0000313" key="2">
    <source>
        <dbReference type="EMBL" id="AXR02824.1"/>
    </source>
</evidence>
<dbReference type="Gene3D" id="3.30.450.40">
    <property type="match status" value="1"/>
</dbReference>
<gene>
    <name evidence="2" type="ORF">D0511_12675</name>
</gene>
<organism evidence="2 3">
    <name type="scientific">Pseudoalteromonas piscicida</name>
    <dbReference type="NCBI Taxonomy" id="43662"/>
    <lineage>
        <taxon>Bacteria</taxon>
        <taxon>Pseudomonadati</taxon>
        <taxon>Pseudomonadota</taxon>
        <taxon>Gammaproteobacteria</taxon>
        <taxon>Alteromonadales</taxon>
        <taxon>Pseudoalteromonadaceae</taxon>
        <taxon>Pseudoalteromonas</taxon>
    </lineage>
</organism>
<dbReference type="SUPFAM" id="SSF55781">
    <property type="entry name" value="GAF domain-like"/>
    <property type="match status" value="1"/>
</dbReference>
<dbReference type="Pfam" id="PF01590">
    <property type="entry name" value="GAF"/>
    <property type="match status" value="1"/>
</dbReference>
<protein>
    <submittedName>
        <fullName evidence="2">GAF domain-containing protein</fullName>
    </submittedName>
</protein>
<accession>A0AAD0W447</accession>
<dbReference type="Proteomes" id="UP000258102">
    <property type="component" value="Chromosome 1"/>
</dbReference>
<evidence type="ECO:0000259" key="1">
    <source>
        <dbReference type="Pfam" id="PF01590"/>
    </source>
</evidence>
<dbReference type="RefSeq" id="WP_088530174.1">
    <property type="nucleotide sequence ID" value="NZ_CP021646.1"/>
</dbReference>
<feature type="domain" description="GAF" evidence="1">
    <location>
        <begin position="83"/>
        <end position="214"/>
    </location>
</feature>
<proteinExistence type="predicted"/>
<name>A0AAD0W447_PSEO7</name>
<reference evidence="2 3" key="1">
    <citation type="submission" date="2018-08" db="EMBL/GenBank/DDBJ databases">
        <title>Whole Genome Sequences of Two Pseudoalteromonas piscicida Strains, DE1-A and DE2-A, which Exhibit Strong Antibacterial Activity against Vibrio vulnificus.</title>
        <authorList>
            <person name="Richards G.P."/>
            <person name="Needleman D.S."/>
            <person name="Watson M.A."/>
            <person name="Polson S.W."/>
        </authorList>
    </citation>
    <scope>NUCLEOTIDE SEQUENCE [LARGE SCALE GENOMIC DNA]</scope>
    <source>
        <strain evidence="2 3">DE2-A</strain>
    </source>
</reference>
<dbReference type="KEGG" id="ppis:B1L02_05095"/>
<sequence>MAKMSNYISLSGLSISYELLLQQLEKLDTYIERNSSSAVWSYQIPELGEGGACSLFGHLQEAPFLLSDHVEINAANEQSLAKLQTIVSAVVEFTGVDWFGIYQTRATDEGKQLLKLAYSGAPSRPLFPITEAFAATSNNIQTVLSAKARVINDIPQYVASGGEYYTCDPKVKAETCLPLFDDAQNCIGIIDAEAFSESFFNEEILALLAAACTRIPEYLPE</sequence>
<dbReference type="InterPro" id="IPR003018">
    <property type="entry name" value="GAF"/>
</dbReference>
<dbReference type="AlphaFoldDB" id="A0AAD0W447"/>
<dbReference type="EMBL" id="CP031761">
    <property type="protein sequence ID" value="AXR02824.1"/>
    <property type="molecule type" value="Genomic_DNA"/>
</dbReference>